<dbReference type="Pfam" id="PF09481">
    <property type="entry name" value="CRISPR_Cse1"/>
    <property type="match status" value="1"/>
</dbReference>
<organism evidence="1 2">
    <name type="scientific">Streptomyces lichenis</name>
    <dbReference type="NCBI Taxonomy" id="2306967"/>
    <lineage>
        <taxon>Bacteria</taxon>
        <taxon>Bacillati</taxon>
        <taxon>Actinomycetota</taxon>
        <taxon>Actinomycetes</taxon>
        <taxon>Kitasatosporales</taxon>
        <taxon>Streptomycetaceae</taxon>
        <taxon>Streptomyces</taxon>
    </lineage>
</organism>
<evidence type="ECO:0000313" key="2">
    <source>
        <dbReference type="Proteomes" id="UP001522868"/>
    </source>
</evidence>
<dbReference type="EMBL" id="JALPTH010000011">
    <property type="protein sequence ID" value="MCK8678372.1"/>
    <property type="molecule type" value="Genomic_DNA"/>
</dbReference>
<comment type="caution">
    <text evidence="1">The sequence shown here is derived from an EMBL/GenBank/DDBJ whole genome shotgun (WGS) entry which is preliminary data.</text>
</comment>
<evidence type="ECO:0000313" key="1">
    <source>
        <dbReference type="EMBL" id="MCK8678372.1"/>
    </source>
</evidence>
<accession>A0ABT0IAL9</accession>
<gene>
    <name evidence="1" type="ORF">M1O15_13380</name>
</gene>
<proteinExistence type="predicted"/>
<reference evidence="1 2" key="1">
    <citation type="submission" date="2022-04" db="EMBL/GenBank/DDBJ databases">
        <title>Streptomyces sp. nov. LCR6-01 isolated from Lichen of Dirinaria sp.</title>
        <authorList>
            <person name="Kanchanasin P."/>
            <person name="Tanasupawat S."/>
            <person name="Phongsopitanun W."/>
        </authorList>
    </citation>
    <scope>NUCLEOTIDE SEQUENCE [LARGE SCALE GENOMIC DNA]</scope>
    <source>
        <strain evidence="1 2">LCR6-01</strain>
    </source>
</reference>
<keyword evidence="2" id="KW-1185">Reference proteome</keyword>
<dbReference type="InterPro" id="IPR013381">
    <property type="entry name" value="CRISPR-assoc_prot_Cse1"/>
</dbReference>
<name>A0ABT0IAL9_9ACTN</name>
<dbReference type="Gene3D" id="1.10.132.100">
    <property type="match status" value="1"/>
</dbReference>
<dbReference type="RefSeq" id="WP_248634021.1">
    <property type="nucleotide sequence ID" value="NZ_JALPTH010000011.1"/>
</dbReference>
<sequence>MPALTAKGEDIHFSLLDVLRRADELHAPLCTTPGEAVALIEYLLAICFAAEDYPASPDEWCTWVIEGHPFDKAVEWLADGAPGDWDLFHRDTPLGQNSQLRCKMDVEGTGPAQLILERVGDYSQFFDHHHLEDPTPIPAAEAFRALLVQHVYGLAGRARLSGKWLGPKLTNLAAGRLQSRIRVVAQGNTLGETLRLNLYPAAGGEVGRFNHSWTSAIFSRRGFQTKPPGRVTSGPADLHSCLGRSVLLEPVTAANGKDVLVTRVLIGAGEILELDPERDFEDAVSKQKVNGHGRPLWPSPTRALWRDAHALYTAATKEEKGLFGRLRTLAARTGDGLGGGSPYTLWAVGLLADKTLVTTWTDGYFPYAPSQEIELCWASQHGSAVAERIADGLERAAYAAWKIVYPNPKPADRPAQQARFDARREFWPAAEQPFLYLLEETALGAPAAQALPDYTAELRLLAEDFLKHRLDSLPANDTGMRARARAEQRFREWLAAPGAPVELRGGSG</sequence>
<dbReference type="Proteomes" id="UP001522868">
    <property type="component" value="Unassembled WGS sequence"/>
</dbReference>
<protein>
    <submittedName>
        <fullName evidence="1">Type I-E CRISPR-associated protein Cse1/CasA</fullName>
    </submittedName>
</protein>